<name>A0A238J5S4_9RHOB</name>
<evidence type="ECO:0000313" key="3">
    <source>
        <dbReference type="Proteomes" id="UP000201838"/>
    </source>
</evidence>
<evidence type="ECO:0000313" key="2">
    <source>
        <dbReference type="EMBL" id="SMX25701.1"/>
    </source>
</evidence>
<dbReference type="AlphaFoldDB" id="A0A238J5S4"/>
<dbReference type="GO" id="GO:0016787">
    <property type="term" value="F:hydrolase activity"/>
    <property type="evidence" value="ECO:0007669"/>
    <property type="project" value="UniProtKB-KW"/>
</dbReference>
<gene>
    <name evidence="2" type="primary">actP_3</name>
    <name evidence="2" type="ORF">BOA8489_03845</name>
</gene>
<dbReference type="EMBL" id="FXXQ01000024">
    <property type="protein sequence ID" value="SMX25701.1"/>
    <property type="molecule type" value="Genomic_DNA"/>
</dbReference>
<dbReference type="EC" id="3.6.3.4" evidence="2"/>
<keyword evidence="2" id="KW-0378">Hydrolase</keyword>
<reference evidence="2 3" key="1">
    <citation type="submission" date="2017-05" db="EMBL/GenBank/DDBJ databases">
        <authorList>
            <person name="Song R."/>
            <person name="Chenine A.L."/>
            <person name="Ruprecht R.M."/>
        </authorList>
    </citation>
    <scope>NUCLEOTIDE SEQUENCE [LARGE SCALE GENOMIC DNA]</scope>
    <source>
        <strain evidence="2 3">CECT 8489</strain>
    </source>
</reference>
<keyword evidence="3" id="KW-1185">Reference proteome</keyword>
<evidence type="ECO:0000256" key="1">
    <source>
        <dbReference type="SAM" id="Phobius"/>
    </source>
</evidence>
<accession>A0A238J5S4</accession>
<feature type="transmembrane region" description="Helical" evidence="1">
    <location>
        <begin position="67"/>
        <end position="89"/>
    </location>
</feature>
<feature type="transmembrane region" description="Helical" evidence="1">
    <location>
        <begin position="44"/>
        <end position="61"/>
    </location>
</feature>
<protein>
    <submittedName>
        <fullName evidence="2">Copper-transporting P-type ATPase</fullName>
        <ecNumber evidence="2">3.6.3.4</ecNumber>
    </submittedName>
</protein>
<keyword evidence="1" id="KW-1133">Transmembrane helix</keyword>
<keyword evidence="1" id="KW-0472">Membrane</keyword>
<sequence>MTAMRTKGQFVLSANTAAYLRLAELHNGLHKLAWSTLRNIKQSPFFACNSFGLPISASLLYPVTGGLLSPMIAAAAASLSAVSIITNALRLRRVAMYRSVRSRARD</sequence>
<dbReference type="Proteomes" id="UP000201838">
    <property type="component" value="Unassembled WGS sequence"/>
</dbReference>
<organism evidence="2 3">
    <name type="scientific">Boseongicola aestuarii</name>
    <dbReference type="NCBI Taxonomy" id="1470561"/>
    <lineage>
        <taxon>Bacteria</taxon>
        <taxon>Pseudomonadati</taxon>
        <taxon>Pseudomonadota</taxon>
        <taxon>Alphaproteobacteria</taxon>
        <taxon>Rhodobacterales</taxon>
        <taxon>Paracoccaceae</taxon>
        <taxon>Boseongicola</taxon>
    </lineage>
</organism>
<proteinExistence type="predicted"/>
<keyword evidence="1" id="KW-0812">Transmembrane</keyword>